<evidence type="ECO:0000313" key="1">
    <source>
        <dbReference type="EMBL" id="SVC74934.1"/>
    </source>
</evidence>
<dbReference type="InterPro" id="IPR015422">
    <property type="entry name" value="PyrdxlP-dep_Trfase_small"/>
</dbReference>
<gene>
    <name evidence="1" type="ORF">METZ01_LOCUS327788</name>
</gene>
<feature type="non-terminal residue" evidence="1">
    <location>
        <position position="37"/>
    </location>
</feature>
<accession>A0A382PNJ8</accession>
<dbReference type="AlphaFoldDB" id="A0A382PNJ8"/>
<organism evidence="1">
    <name type="scientific">marine metagenome</name>
    <dbReference type="NCBI Taxonomy" id="408172"/>
    <lineage>
        <taxon>unclassified sequences</taxon>
        <taxon>metagenomes</taxon>
        <taxon>ecological metagenomes</taxon>
    </lineage>
</organism>
<sequence length="37" mass="4135">MNSLLATYNRSKLSFSSGQGAYLFTPNKKRYLDFASG</sequence>
<dbReference type="Gene3D" id="3.90.1150.10">
    <property type="entry name" value="Aspartate Aminotransferase, domain 1"/>
    <property type="match status" value="1"/>
</dbReference>
<dbReference type="EMBL" id="UINC01108666">
    <property type="protein sequence ID" value="SVC74934.1"/>
    <property type="molecule type" value="Genomic_DNA"/>
</dbReference>
<protein>
    <submittedName>
        <fullName evidence="1">Uncharacterized protein</fullName>
    </submittedName>
</protein>
<name>A0A382PNJ8_9ZZZZ</name>
<reference evidence="1" key="1">
    <citation type="submission" date="2018-05" db="EMBL/GenBank/DDBJ databases">
        <authorList>
            <person name="Lanie J.A."/>
            <person name="Ng W.-L."/>
            <person name="Kazmierczak K.M."/>
            <person name="Andrzejewski T.M."/>
            <person name="Davidsen T.M."/>
            <person name="Wayne K.J."/>
            <person name="Tettelin H."/>
            <person name="Glass J.I."/>
            <person name="Rusch D."/>
            <person name="Podicherti R."/>
            <person name="Tsui H.-C.T."/>
            <person name="Winkler M.E."/>
        </authorList>
    </citation>
    <scope>NUCLEOTIDE SEQUENCE</scope>
</reference>
<proteinExistence type="predicted"/>